<sequence>MAKQCADRCDAHVEELKKLQKQAELLGRTDGYGTLPSAMQLGEKFKQLAVGGGSYYDLLSNLRDRIAVATEMGDVFRKIGDRYGQAEGESAAGIRRAGYGA</sequence>
<dbReference type="EMBL" id="JANRHA010000015">
    <property type="protein sequence ID" value="MDG3016677.1"/>
    <property type="molecule type" value="Genomic_DNA"/>
</dbReference>
<comment type="caution">
    <text evidence="2">The sequence shown here is derived from an EMBL/GenBank/DDBJ whole genome shotgun (WGS) entry which is preliminary data.</text>
</comment>
<evidence type="ECO:0000313" key="3">
    <source>
        <dbReference type="Proteomes" id="UP001152755"/>
    </source>
</evidence>
<dbReference type="RefSeq" id="WP_277833409.1">
    <property type="nucleotide sequence ID" value="NZ_JAAIVF010000004.1"/>
</dbReference>
<organism evidence="2 3">
    <name type="scientific">Speluncibacter jeojiensis</name>
    <dbReference type="NCBI Taxonomy" id="2710754"/>
    <lineage>
        <taxon>Bacteria</taxon>
        <taxon>Bacillati</taxon>
        <taxon>Actinomycetota</taxon>
        <taxon>Actinomycetes</taxon>
        <taxon>Mycobacteriales</taxon>
        <taxon>Speluncibacteraceae</taxon>
        <taxon>Speluncibacter</taxon>
    </lineage>
</organism>
<dbReference type="AlphaFoldDB" id="A0A9X4M656"/>
<name>A0A9X4M656_9ACTN</name>
<feature type="coiled-coil region" evidence="1">
    <location>
        <begin position="2"/>
        <end position="29"/>
    </location>
</feature>
<accession>A0A9X4M656</accession>
<reference evidence="2" key="1">
    <citation type="submission" date="2022-08" db="EMBL/GenBank/DDBJ databases">
        <title>Genome analysis of Corynebacteriales strain.</title>
        <authorList>
            <person name="Lee S.D."/>
        </authorList>
    </citation>
    <scope>NUCLEOTIDE SEQUENCE</scope>
    <source>
        <strain evidence="2">D3-21</strain>
    </source>
</reference>
<gene>
    <name evidence="2" type="ORF">NVS88_19170</name>
</gene>
<dbReference type="Proteomes" id="UP001152755">
    <property type="component" value="Unassembled WGS sequence"/>
</dbReference>
<proteinExistence type="predicted"/>
<keyword evidence="1" id="KW-0175">Coiled coil</keyword>
<evidence type="ECO:0000313" key="2">
    <source>
        <dbReference type="EMBL" id="MDG3016677.1"/>
    </source>
</evidence>
<keyword evidence="3" id="KW-1185">Reference proteome</keyword>
<evidence type="ECO:0000256" key="1">
    <source>
        <dbReference type="SAM" id="Coils"/>
    </source>
</evidence>
<protein>
    <submittedName>
        <fullName evidence="2">Uncharacterized protein</fullName>
    </submittedName>
</protein>